<protein>
    <submittedName>
        <fullName evidence="1">Uncharacterized protein</fullName>
    </submittedName>
</protein>
<accession>A0A5B7I459</accession>
<dbReference type="AlphaFoldDB" id="A0A5B7I459"/>
<sequence length="137" mass="15196">MRSRRRKGKDQVYTVVSSLSPGAAPLVWGLQAHSHLLNTTAERRSFPRVQRSRVRLKVTPAFVILTQNGKEFIFSCGKGKGDGKMCVKGSAFQSAVFPERGTEGMMRPSDLETVLPPLTLQRVCPATLIAVHYRLLD</sequence>
<evidence type="ECO:0000313" key="2">
    <source>
        <dbReference type="Proteomes" id="UP000324222"/>
    </source>
</evidence>
<comment type="caution">
    <text evidence="1">The sequence shown here is derived from an EMBL/GenBank/DDBJ whole genome shotgun (WGS) entry which is preliminary data.</text>
</comment>
<keyword evidence="2" id="KW-1185">Reference proteome</keyword>
<gene>
    <name evidence="1" type="ORF">E2C01_070061</name>
</gene>
<reference evidence="1 2" key="1">
    <citation type="submission" date="2019-05" db="EMBL/GenBank/DDBJ databases">
        <title>Another draft genome of Portunus trituberculatus and its Hox gene families provides insights of decapod evolution.</title>
        <authorList>
            <person name="Jeong J.-H."/>
            <person name="Song I."/>
            <person name="Kim S."/>
            <person name="Choi T."/>
            <person name="Kim D."/>
            <person name="Ryu S."/>
            <person name="Kim W."/>
        </authorList>
    </citation>
    <scope>NUCLEOTIDE SEQUENCE [LARGE SCALE GENOMIC DNA]</scope>
    <source>
        <tissue evidence="1">Muscle</tissue>
    </source>
</reference>
<dbReference type="EMBL" id="VSRR010041615">
    <property type="protein sequence ID" value="MPC75668.1"/>
    <property type="molecule type" value="Genomic_DNA"/>
</dbReference>
<evidence type="ECO:0000313" key="1">
    <source>
        <dbReference type="EMBL" id="MPC75668.1"/>
    </source>
</evidence>
<organism evidence="1 2">
    <name type="scientific">Portunus trituberculatus</name>
    <name type="common">Swimming crab</name>
    <name type="synonym">Neptunus trituberculatus</name>
    <dbReference type="NCBI Taxonomy" id="210409"/>
    <lineage>
        <taxon>Eukaryota</taxon>
        <taxon>Metazoa</taxon>
        <taxon>Ecdysozoa</taxon>
        <taxon>Arthropoda</taxon>
        <taxon>Crustacea</taxon>
        <taxon>Multicrustacea</taxon>
        <taxon>Malacostraca</taxon>
        <taxon>Eumalacostraca</taxon>
        <taxon>Eucarida</taxon>
        <taxon>Decapoda</taxon>
        <taxon>Pleocyemata</taxon>
        <taxon>Brachyura</taxon>
        <taxon>Eubrachyura</taxon>
        <taxon>Portunoidea</taxon>
        <taxon>Portunidae</taxon>
        <taxon>Portuninae</taxon>
        <taxon>Portunus</taxon>
    </lineage>
</organism>
<dbReference type="Proteomes" id="UP000324222">
    <property type="component" value="Unassembled WGS sequence"/>
</dbReference>
<name>A0A5B7I459_PORTR</name>
<proteinExistence type="predicted"/>